<dbReference type="AlphaFoldDB" id="A0A542SP92"/>
<proteinExistence type="predicted"/>
<comment type="caution">
    <text evidence="1">The sequence shown here is derived from an EMBL/GenBank/DDBJ whole genome shotgun (WGS) entry which is preliminary data.</text>
</comment>
<dbReference type="RefSeq" id="WP_142111715.1">
    <property type="nucleotide sequence ID" value="NZ_BAAATB010000002.1"/>
</dbReference>
<dbReference type="Proteomes" id="UP000316181">
    <property type="component" value="Unassembled WGS sequence"/>
</dbReference>
<sequence length="136" mass="14195">MRLDAGIRLQDVIANAGLDTLAALAEWAPAWLDTQHHATPSGLTAGKPAPTSYAHLHHLIGDRVAELLGDIARTAHDAATDAQAVTAYAESILDYLQTTIDGQPATATATGLSVTLTAHYAEQAARGRTTNEDDAA</sequence>
<dbReference type="EMBL" id="VFNV01000001">
    <property type="protein sequence ID" value="TQK76441.1"/>
    <property type="molecule type" value="Genomic_DNA"/>
</dbReference>
<keyword evidence="2" id="KW-1185">Reference proteome</keyword>
<organism evidence="1 2">
    <name type="scientific">Rarobacter incanus</name>
    <dbReference type="NCBI Taxonomy" id="153494"/>
    <lineage>
        <taxon>Bacteria</taxon>
        <taxon>Bacillati</taxon>
        <taxon>Actinomycetota</taxon>
        <taxon>Actinomycetes</taxon>
        <taxon>Micrococcales</taxon>
        <taxon>Rarobacteraceae</taxon>
        <taxon>Rarobacter</taxon>
    </lineage>
</organism>
<protein>
    <submittedName>
        <fullName evidence="1">Uncharacterized protein</fullName>
    </submittedName>
</protein>
<evidence type="ECO:0000313" key="1">
    <source>
        <dbReference type="EMBL" id="TQK76441.1"/>
    </source>
</evidence>
<evidence type="ECO:0000313" key="2">
    <source>
        <dbReference type="Proteomes" id="UP000316181"/>
    </source>
</evidence>
<gene>
    <name evidence="1" type="ORF">FB389_1113</name>
</gene>
<name>A0A542SP92_9MICO</name>
<accession>A0A542SP92</accession>
<reference evidence="1 2" key="1">
    <citation type="submission" date="2019-06" db="EMBL/GenBank/DDBJ databases">
        <title>Sequencing the genomes of 1000 actinobacteria strains.</title>
        <authorList>
            <person name="Klenk H.-P."/>
        </authorList>
    </citation>
    <scope>NUCLEOTIDE SEQUENCE [LARGE SCALE GENOMIC DNA]</scope>
    <source>
        <strain evidence="1 2">DSM 10596</strain>
    </source>
</reference>